<protein>
    <submittedName>
        <fullName evidence="2">Uncharacterized protein</fullName>
    </submittedName>
</protein>
<comment type="caution">
    <text evidence="2">The sequence shown here is derived from an EMBL/GenBank/DDBJ whole genome shotgun (WGS) entry which is preliminary data.</text>
</comment>
<proteinExistence type="predicted"/>
<feature type="transmembrane region" description="Helical" evidence="1">
    <location>
        <begin position="12"/>
        <end position="31"/>
    </location>
</feature>
<dbReference type="AlphaFoldDB" id="A0A927YLL9"/>
<keyword evidence="1" id="KW-0812">Transmembrane</keyword>
<feature type="transmembrane region" description="Helical" evidence="1">
    <location>
        <begin position="59"/>
        <end position="77"/>
    </location>
</feature>
<reference evidence="2" key="1">
    <citation type="submission" date="2019-04" db="EMBL/GenBank/DDBJ databases">
        <title>Evolution of Biomass-Degrading Anaerobic Consortia Revealed by Metagenomics.</title>
        <authorList>
            <person name="Peng X."/>
        </authorList>
    </citation>
    <scope>NUCLEOTIDE SEQUENCE</scope>
    <source>
        <strain evidence="2">SIG311</strain>
    </source>
</reference>
<sequence>MSKIRNYNRILAMVALVATVFVMLFSTIFIAEHVSHHCDDEAHCPICLVLEQCQSNIKSIGAGLVVAATVYMVAFAMKETSSYVSGQSIQTSLVSQKVRIDS</sequence>
<evidence type="ECO:0000256" key="1">
    <source>
        <dbReference type="SAM" id="Phobius"/>
    </source>
</evidence>
<evidence type="ECO:0000313" key="2">
    <source>
        <dbReference type="EMBL" id="MBE5918959.1"/>
    </source>
</evidence>
<gene>
    <name evidence="2" type="ORF">E7272_03855</name>
</gene>
<keyword evidence="1" id="KW-1133">Transmembrane helix</keyword>
<dbReference type="EMBL" id="SVER01000007">
    <property type="protein sequence ID" value="MBE5918959.1"/>
    <property type="molecule type" value="Genomic_DNA"/>
</dbReference>
<accession>A0A927YLL9</accession>
<dbReference type="Proteomes" id="UP000766246">
    <property type="component" value="Unassembled WGS sequence"/>
</dbReference>
<name>A0A927YLL9_9FIRM</name>
<keyword evidence="1" id="KW-0472">Membrane</keyword>
<organism evidence="2 3">
    <name type="scientific">Pseudobutyrivibrio ruminis</name>
    <dbReference type="NCBI Taxonomy" id="46206"/>
    <lineage>
        <taxon>Bacteria</taxon>
        <taxon>Bacillati</taxon>
        <taxon>Bacillota</taxon>
        <taxon>Clostridia</taxon>
        <taxon>Lachnospirales</taxon>
        <taxon>Lachnospiraceae</taxon>
        <taxon>Pseudobutyrivibrio</taxon>
    </lineage>
</organism>
<evidence type="ECO:0000313" key="3">
    <source>
        <dbReference type="Proteomes" id="UP000766246"/>
    </source>
</evidence>